<comment type="domain">
    <text evidence="6">Has three domains with a flexible linker between the domains II and III and assumes an 'L' shape. Domain III is highly mobile and contacts RuvB.</text>
</comment>
<dbReference type="InterPro" id="IPR010994">
    <property type="entry name" value="RuvA_2-like"/>
</dbReference>
<dbReference type="SUPFAM" id="SSF47781">
    <property type="entry name" value="RuvA domain 2-like"/>
    <property type="match status" value="1"/>
</dbReference>
<dbReference type="GO" id="GO:0009379">
    <property type="term" value="C:Holliday junction helicase complex"/>
    <property type="evidence" value="ECO:0007669"/>
    <property type="project" value="InterPro"/>
</dbReference>
<reference evidence="8" key="1">
    <citation type="submission" date="2022-07" db="EMBL/GenBank/DDBJ databases">
        <title>Taxonomy of Novel Oxalotrophic and Methylotrophic Bacteria.</title>
        <authorList>
            <person name="Sahin N."/>
            <person name="Tani A."/>
        </authorList>
    </citation>
    <scope>NUCLEOTIDE SEQUENCE</scope>
    <source>
        <strain evidence="8">AM327</strain>
    </source>
</reference>
<keyword evidence="9" id="KW-1185">Reference proteome</keyword>
<dbReference type="Gene3D" id="1.10.8.10">
    <property type="entry name" value="DNA helicase RuvA subunit, C-terminal domain"/>
    <property type="match status" value="1"/>
</dbReference>
<dbReference type="Pfam" id="PF14520">
    <property type="entry name" value="HHH_5"/>
    <property type="match status" value="1"/>
</dbReference>
<dbReference type="GO" id="GO:0005524">
    <property type="term" value="F:ATP binding"/>
    <property type="evidence" value="ECO:0007669"/>
    <property type="project" value="InterPro"/>
</dbReference>
<evidence type="ECO:0000256" key="3">
    <source>
        <dbReference type="ARBA" id="ARBA00023125"/>
    </source>
</evidence>
<organism evidence="8 9">
    <name type="scientific">Neptunitalea chrysea</name>
    <dbReference type="NCBI Taxonomy" id="1647581"/>
    <lineage>
        <taxon>Bacteria</taxon>
        <taxon>Pseudomonadati</taxon>
        <taxon>Bacteroidota</taxon>
        <taxon>Flavobacteriia</taxon>
        <taxon>Flavobacteriales</taxon>
        <taxon>Flavobacteriaceae</taxon>
        <taxon>Neptunitalea</taxon>
    </lineage>
</organism>
<comment type="caution">
    <text evidence="8">The sequence shown here is derived from an EMBL/GenBank/DDBJ whole genome shotgun (WGS) entry which is preliminary data.</text>
</comment>
<dbReference type="GO" id="GO:0005737">
    <property type="term" value="C:cytoplasm"/>
    <property type="evidence" value="ECO:0007669"/>
    <property type="project" value="UniProtKB-SubCell"/>
</dbReference>
<dbReference type="GO" id="GO:0000400">
    <property type="term" value="F:four-way junction DNA binding"/>
    <property type="evidence" value="ECO:0007669"/>
    <property type="project" value="UniProtKB-UniRule"/>
</dbReference>
<dbReference type="Pfam" id="PF07499">
    <property type="entry name" value="RuvA_C"/>
    <property type="match status" value="1"/>
</dbReference>
<keyword evidence="4 6" id="KW-0233">DNA recombination</keyword>
<evidence type="ECO:0000256" key="6">
    <source>
        <dbReference type="HAMAP-Rule" id="MF_00031"/>
    </source>
</evidence>
<evidence type="ECO:0000259" key="7">
    <source>
        <dbReference type="SMART" id="SM00278"/>
    </source>
</evidence>
<feature type="region of interest" description="Domain III" evidence="6">
    <location>
        <begin position="147"/>
        <end position="193"/>
    </location>
</feature>
<protein>
    <recommendedName>
        <fullName evidence="6">Holliday junction branch migration complex subunit RuvA</fullName>
    </recommendedName>
</protein>
<evidence type="ECO:0000256" key="2">
    <source>
        <dbReference type="ARBA" id="ARBA00022763"/>
    </source>
</evidence>
<dbReference type="GO" id="GO:0006281">
    <property type="term" value="P:DNA repair"/>
    <property type="evidence" value="ECO:0007669"/>
    <property type="project" value="UniProtKB-UniRule"/>
</dbReference>
<dbReference type="InterPro" id="IPR000085">
    <property type="entry name" value="RuvA"/>
</dbReference>
<dbReference type="Proteomes" id="UP001143545">
    <property type="component" value="Unassembled WGS sequence"/>
</dbReference>
<comment type="subunit">
    <text evidence="6">Homotetramer. Forms an RuvA(8)-RuvB(12)-Holliday junction (HJ) complex. HJ DNA is sandwiched between 2 RuvA tetramers; dsDNA enters through RuvA and exits via RuvB. An RuvB hexamer assembles on each DNA strand where it exits the tetramer. Each RuvB hexamer is contacted by two RuvA subunits (via domain III) on 2 adjacent RuvB subunits; this complex drives branch migration. In the full resolvosome a probable DNA-RuvA(4)-RuvB(12)-RuvC(2) complex forms which resolves the HJ.</text>
</comment>
<evidence type="ECO:0000256" key="5">
    <source>
        <dbReference type="ARBA" id="ARBA00023204"/>
    </source>
</evidence>
<dbReference type="RefSeq" id="WP_281751118.1">
    <property type="nucleotide sequence ID" value="NZ_BRVP01000001.1"/>
</dbReference>
<comment type="subcellular location">
    <subcellularLocation>
        <location evidence="6">Cytoplasm</location>
    </subcellularLocation>
</comment>
<dbReference type="SUPFAM" id="SSF50249">
    <property type="entry name" value="Nucleic acid-binding proteins"/>
    <property type="match status" value="1"/>
</dbReference>
<comment type="caution">
    <text evidence="6">Lacks conserved residue(s) required for the propagation of feature annotation.</text>
</comment>
<dbReference type="SMART" id="SM00278">
    <property type="entry name" value="HhH1"/>
    <property type="match status" value="2"/>
</dbReference>
<keyword evidence="8" id="KW-0347">Helicase</keyword>
<keyword evidence="8" id="KW-0067">ATP-binding</keyword>
<dbReference type="CDD" id="cd14332">
    <property type="entry name" value="UBA_RuvA_C"/>
    <property type="match status" value="1"/>
</dbReference>
<dbReference type="NCBIfam" id="TIGR00084">
    <property type="entry name" value="ruvA"/>
    <property type="match status" value="1"/>
</dbReference>
<name>A0A9W6EU78_9FLAO</name>
<dbReference type="Gene3D" id="2.40.50.140">
    <property type="entry name" value="Nucleic acid-binding proteins"/>
    <property type="match status" value="1"/>
</dbReference>
<keyword evidence="1 6" id="KW-0963">Cytoplasm</keyword>
<evidence type="ECO:0000256" key="4">
    <source>
        <dbReference type="ARBA" id="ARBA00023172"/>
    </source>
</evidence>
<evidence type="ECO:0000313" key="8">
    <source>
        <dbReference type="EMBL" id="GLB51007.1"/>
    </source>
</evidence>
<proteinExistence type="inferred from homology"/>
<gene>
    <name evidence="6 8" type="primary">ruvA</name>
    <name evidence="8" type="ORF">NBRC110019_00460</name>
</gene>
<feature type="domain" description="Helix-hairpin-helix DNA-binding motif class 1" evidence="7">
    <location>
        <begin position="107"/>
        <end position="126"/>
    </location>
</feature>
<dbReference type="GO" id="GO:0006310">
    <property type="term" value="P:DNA recombination"/>
    <property type="evidence" value="ECO:0007669"/>
    <property type="project" value="UniProtKB-UniRule"/>
</dbReference>
<dbReference type="InterPro" id="IPR011114">
    <property type="entry name" value="RuvA_C"/>
</dbReference>
<dbReference type="InterPro" id="IPR003583">
    <property type="entry name" value="Hlx-hairpin-Hlx_DNA-bd_motif"/>
</dbReference>
<dbReference type="InterPro" id="IPR012340">
    <property type="entry name" value="NA-bd_OB-fold"/>
</dbReference>
<dbReference type="EMBL" id="BRVP01000001">
    <property type="protein sequence ID" value="GLB51007.1"/>
    <property type="molecule type" value="Genomic_DNA"/>
</dbReference>
<feature type="domain" description="Helix-hairpin-helix DNA-binding motif class 1" evidence="7">
    <location>
        <begin position="72"/>
        <end position="91"/>
    </location>
</feature>
<keyword evidence="3 6" id="KW-0238">DNA-binding</keyword>
<keyword evidence="2 6" id="KW-0227">DNA damage</keyword>
<evidence type="ECO:0000256" key="1">
    <source>
        <dbReference type="ARBA" id="ARBA00022490"/>
    </source>
</evidence>
<dbReference type="GO" id="GO:0048476">
    <property type="term" value="C:Holliday junction resolvase complex"/>
    <property type="evidence" value="ECO:0007669"/>
    <property type="project" value="UniProtKB-UniRule"/>
</dbReference>
<comment type="similarity">
    <text evidence="6">Belongs to the RuvA family.</text>
</comment>
<keyword evidence="8" id="KW-0378">Hydrolase</keyword>
<comment type="function">
    <text evidence="6">The RuvA-RuvB-RuvC complex processes Holliday junction (HJ) DNA during genetic recombination and DNA repair, while the RuvA-RuvB complex plays an important role in the rescue of blocked DNA replication forks via replication fork reversal (RFR). RuvA specifically binds to HJ cruciform DNA, conferring on it an open structure. The RuvB hexamer acts as an ATP-dependent pump, pulling dsDNA into and through the RuvAB complex. HJ branch migration allows RuvC to scan DNA until it finds its consensus sequence, where it cleaves and resolves the cruciform DNA.</text>
</comment>
<keyword evidence="5 6" id="KW-0234">DNA repair</keyword>
<dbReference type="HAMAP" id="MF_00031">
    <property type="entry name" value="DNA_HJ_migration_RuvA"/>
    <property type="match status" value="1"/>
</dbReference>
<dbReference type="InterPro" id="IPR036267">
    <property type="entry name" value="RuvA_C_sf"/>
</dbReference>
<accession>A0A9W6EU78</accession>
<dbReference type="SUPFAM" id="SSF46929">
    <property type="entry name" value="DNA helicase RuvA subunit, C-terminal domain"/>
    <property type="match status" value="1"/>
</dbReference>
<keyword evidence="8" id="KW-0547">Nucleotide-binding</keyword>
<dbReference type="AlphaFoldDB" id="A0A9W6EU78"/>
<sequence length="193" mass="21068">MITHISGKLTEKNPTYVIIDCHGVGYFINISLNTYSSIGSAEQLKLYTHLQIKEDAHTLYGFTTLAEREVFRLLISVSGIGTGIARTMLSSLTAKEVATAIATENVTAIQSVKGIGAKTAQRVILDLKDKVLKIHEIEDINISEGNTNKDEALSALEVLGFVRKQAEKVVQKIAAEDSELSVEAIIKEALKRL</sequence>
<dbReference type="GO" id="GO:0009378">
    <property type="term" value="F:four-way junction helicase activity"/>
    <property type="evidence" value="ECO:0007669"/>
    <property type="project" value="InterPro"/>
</dbReference>
<dbReference type="InterPro" id="IPR013849">
    <property type="entry name" value="DNA_helicase_Holl-junc_RuvA_I"/>
</dbReference>
<evidence type="ECO:0000313" key="9">
    <source>
        <dbReference type="Proteomes" id="UP001143545"/>
    </source>
</evidence>
<dbReference type="Gene3D" id="1.10.150.20">
    <property type="entry name" value="5' to 3' exonuclease, C-terminal subdomain"/>
    <property type="match status" value="1"/>
</dbReference>
<dbReference type="Pfam" id="PF01330">
    <property type="entry name" value="RuvA_N"/>
    <property type="match status" value="1"/>
</dbReference>